<dbReference type="Gene3D" id="3.10.180.10">
    <property type="entry name" value="2,3-Dihydroxybiphenyl 1,2-Dioxygenase, domain 1"/>
    <property type="match status" value="1"/>
</dbReference>
<protein>
    <submittedName>
        <fullName evidence="1">Unannotated protein</fullName>
    </submittedName>
</protein>
<dbReference type="SUPFAM" id="SSF54593">
    <property type="entry name" value="Glyoxalase/Bleomycin resistance protein/Dihydroxybiphenyl dioxygenase"/>
    <property type="match status" value="1"/>
</dbReference>
<reference evidence="1" key="1">
    <citation type="submission" date="2020-05" db="EMBL/GenBank/DDBJ databases">
        <authorList>
            <person name="Chiriac C."/>
            <person name="Salcher M."/>
            <person name="Ghai R."/>
            <person name="Kavagutti S V."/>
        </authorList>
    </citation>
    <scope>NUCLEOTIDE SEQUENCE</scope>
</reference>
<sequence>MSVLGRYPIFQHAYVVADIEEAVVRWSEVFGAGPFVIVAHHRTDWFEYRGTPQEADVSYAFGYLGDLQIQFVQQHDDTPSIYREMYGPGEEGPHHVGLLVHDYAAERRRLVDLGFEVACELRHGAVEAGYFDTRSLTGGFTELHTDPPLTLQSFALQRRAHQLHRPGDDPVLQRR</sequence>
<proteinExistence type="predicted"/>
<dbReference type="Pfam" id="PF13669">
    <property type="entry name" value="Glyoxalase_4"/>
    <property type="match status" value="1"/>
</dbReference>
<name>A0A6J6GCR7_9ZZZZ</name>
<accession>A0A6J6GCR7</accession>
<organism evidence="1">
    <name type="scientific">freshwater metagenome</name>
    <dbReference type="NCBI Taxonomy" id="449393"/>
    <lineage>
        <taxon>unclassified sequences</taxon>
        <taxon>metagenomes</taxon>
        <taxon>ecological metagenomes</taxon>
    </lineage>
</organism>
<evidence type="ECO:0000313" key="1">
    <source>
        <dbReference type="EMBL" id="CAB4597353.1"/>
    </source>
</evidence>
<dbReference type="EMBL" id="CAEZSR010000283">
    <property type="protein sequence ID" value="CAB4597353.1"/>
    <property type="molecule type" value="Genomic_DNA"/>
</dbReference>
<gene>
    <name evidence="1" type="ORF">UFOPK1493_04085</name>
</gene>
<dbReference type="InterPro" id="IPR029068">
    <property type="entry name" value="Glyas_Bleomycin-R_OHBP_Dase"/>
</dbReference>
<dbReference type="AlphaFoldDB" id="A0A6J6GCR7"/>